<evidence type="ECO:0000256" key="1">
    <source>
        <dbReference type="SAM" id="MobiDB-lite"/>
    </source>
</evidence>
<feature type="region of interest" description="Disordered" evidence="1">
    <location>
        <begin position="71"/>
        <end position="94"/>
    </location>
</feature>
<organism evidence="2">
    <name type="scientific">marine sediment metagenome</name>
    <dbReference type="NCBI Taxonomy" id="412755"/>
    <lineage>
        <taxon>unclassified sequences</taxon>
        <taxon>metagenomes</taxon>
        <taxon>ecological metagenomes</taxon>
    </lineage>
</organism>
<sequence length="94" mass="10231">MVRFRLGKRKGTPELAKAAELESFQQEQVRQARLTGAARARAEGQKARTRPRGFLGRINAARETIGGIAGKAAAGPRKRRKGGRDPIDEVFGGF</sequence>
<reference evidence="2" key="1">
    <citation type="journal article" date="2015" name="Nature">
        <title>Complex archaea that bridge the gap between prokaryotes and eukaryotes.</title>
        <authorList>
            <person name="Spang A."/>
            <person name="Saw J.H."/>
            <person name="Jorgensen S.L."/>
            <person name="Zaremba-Niedzwiedzka K."/>
            <person name="Martijn J."/>
            <person name="Lind A.E."/>
            <person name="van Eijk R."/>
            <person name="Schleper C."/>
            <person name="Guy L."/>
            <person name="Ettema T.J."/>
        </authorList>
    </citation>
    <scope>NUCLEOTIDE SEQUENCE</scope>
</reference>
<comment type="caution">
    <text evidence="2">The sequence shown here is derived from an EMBL/GenBank/DDBJ whole genome shotgun (WGS) entry which is preliminary data.</text>
</comment>
<accession>A0A0F9RDX5</accession>
<name>A0A0F9RDX5_9ZZZZ</name>
<proteinExistence type="predicted"/>
<protein>
    <submittedName>
        <fullName evidence="2">Uncharacterized protein</fullName>
    </submittedName>
</protein>
<dbReference type="AlphaFoldDB" id="A0A0F9RDX5"/>
<dbReference type="EMBL" id="LAZR01000913">
    <property type="protein sequence ID" value="KKN54750.1"/>
    <property type="molecule type" value="Genomic_DNA"/>
</dbReference>
<gene>
    <name evidence="2" type="ORF">LCGC14_0589020</name>
</gene>
<evidence type="ECO:0000313" key="2">
    <source>
        <dbReference type="EMBL" id="KKN54750.1"/>
    </source>
</evidence>